<sequence>MAERFYRAPCPGCGAPVEFRSAQSTHAVCAYCQSTVVRQGEVLSRLGRMAELFDDHSPLQLHASGRYQGQAFILIGRLQYQSPTGVWTEWVAWFDDGSQAFLSEDNGAYVMARPRELQRDMPAASAFRVGATTAVEGQPYTVAFNGQVSLISAQGELPKMPPLGFGFGMVELRSDQGEVLSLDYSRTPPAFSQGRSVALEDLQLSGLKSESAKEESARQFNCPHCGAAVEITLANTKTLSCGSCHSLIDVSQGVAGELRHALQDEPVAPQIALGSQGTLQGTAWQVVGFQHRMGRSPGDDESFGWSEYLLYNRQRGFSFLVDTEEGWSLVRPITGAPSLGAGARSATYLGNRYDLQYQYDAETTYALGEFYWPVARGQRSSHRDYSSAKGLLSLEQTPGEQTWSSGSRLDAALVAKAFGLANKAADFQRGDAGPTGALRGLGCGTLILIAVVLIVLVLLLSRCSRCDPAVENCNNGGSYRSTGGAYGGYSGGGGSHK</sequence>
<proteinExistence type="predicted"/>
<protein>
    <submittedName>
        <fullName evidence="3">DUF4178 domain-containing protein</fullName>
    </submittedName>
</protein>
<accession>A0ABT5MZK4</accession>
<name>A0ABT5MZK4_9BURK</name>
<feature type="transmembrane region" description="Helical" evidence="1">
    <location>
        <begin position="437"/>
        <end position="460"/>
    </location>
</feature>
<dbReference type="InterPro" id="IPR025235">
    <property type="entry name" value="DUF4178"/>
</dbReference>
<keyword evidence="1" id="KW-0812">Transmembrane</keyword>
<keyword evidence="4" id="KW-1185">Reference proteome</keyword>
<feature type="domain" description="DUF4178" evidence="2">
    <location>
        <begin position="273"/>
        <end position="410"/>
    </location>
</feature>
<feature type="domain" description="DUF4178" evidence="2">
    <location>
        <begin position="64"/>
        <end position="197"/>
    </location>
</feature>
<dbReference type="Proteomes" id="UP001528673">
    <property type="component" value="Unassembled WGS sequence"/>
</dbReference>
<gene>
    <name evidence="3" type="ORF">PSQ40_13035</name>
</gene>
<evidence type="ECO:0000256" key="1">
    <source>
        <dbReference type="SAM" id="Phobius"/>
    </source>
</evidence>
<evidence type="ECO:0000313" key="4">
    <source>
        <dbReference type="Proteomes" id="UP001528673"/>
    </source>
</evidence>
<dbReference type="EMBL" id="JAQSIP010000005">
    <property type="protein sequence ID" value="MDD0839502.1"/>
    <property type="molecule type" value="Genomic_DNA"/>
</dbReference>
<dbReference type="Pfam" id="PF13785">
    <property type="entry name" value="DUF4178"/>
    <property type="match status" value="2"/>
</dbReference>
<keyword evidence="1" id="KW-0472">Membrane</keyword>
<dbReference type="RefSeq" id="WP_273951962.1">
    <property type="nucleotide sequence ID" value="NZ_JAQSIP010000005.1"/>
</dbReference>
<evidence type="ECO:0000313" key="3">
    <source>
        <dbReference type="EMBL" id="MDD0839502.1"/>
    </source>
</evidence>
<evidence type="ECO:0000259" key="2">
    <source>
        <dbReference type="Pfam" id="PF13785"/>
    </source>
</evidence>
<reference evidence="3 4" key="1">
    <citation type="submission" date="2023-02" db="EMBL/GenBank/DDBJ databases">
        <title>Bacterial whole genomic sequence of Curvibacter sp. HBC61.</title>
        <authorList>
            <person name="Le V."/>
            <person name="Ko S.-R."/>
            <person name="Ahn C.-Y."/>
            <person name="Oh H.-M."/>
        </authorList>
    </citation>
    <scope>NUCLEOTIDE SEQUENCE [LARGE SCALE GENOMIC DNA]</scope>
    <source>
        <strain evidence="3 4">HBC61</strain>
    </source>
</reference>
<keyword evidence="1" id="KW-1133">Transmembrane helix</keyword>
<organism evidence="3 4">
    <name type="scientific">Curvibacter cyanobacteriorum</name>
    <dbReference type="NCBI Taxonomy" id="3026422"/>
    <lineage>
        <taxon>Bacteria</taxon>
        <taxon>Pseudomonadati</taxon>
        <taxon>Pseudomonadota</taxon>
        <taxon>Betaproteobacteria</taxon>
        <taxon>Burkholderiales</taxon>
        <taxon>Comamonadaceae</taxon>
        <taxon>Curvibacter</taxon>
    </lineage>
</organism>
<comment type="caution">
    <text evidence="3">The sequence shown here is derived from an EMBL/GenBank/DDBJ whole genome shotgun (WGS) entry which is preliminary data.</text>
</comment>